<organism evidence="2 4">
    <name type="scientific">Puccinia graminis f. sp. tritici</name>
    <dbReference type="NCBI Taxonomy" id="56615"/>
    <lineage>
        <taxon>Eukaryota</taxon>
        <taxon>Fungi</taxon>
        <taxon>Dikarya</taxon>
        <taxon>Basidiomycota</taxon>
        <taxon>Pucciniomycotina</taxon>
        <taxon>Pucciniomycetes</taxon>
        <taxon>Pucciniales</taxon>
        <taxon>Pucciniaceae</taxon>
        <taxon>Puccinia</taxon>
    </lineage>
</organism>
<dbReference type="EMBL" id="VDEP01000073">
    <property type="protein sequence ID" value="KAA1133147.1"/>
    <property type="molecule type" value="Genomic_DNA"/>
</dbReference>
<keyword evidence="1" id="KW-0812">Transmembrane</keyword>
<dbReference type="OrthoDB" id="10278111at2759"/>
<protein>
    <submittedName>
        <fullName evidence="2">Uncharacterized protein</fullName>
    </submittedName>
</protein>
<keyword evidence="1" id="KW-1133">Transmembrane helix</keyword>
<feature type="transmembrane region" description="Helical" evidence="1">
    <location>
        <begin position="31"/>
        <end position="51"/>
    </location>
</feature>
<dbReference type="EMBL" id="VSWC01000028">
    <property type="protein sequence ID" value="KAA1109057.1"/>
    <property type="molecule type" value="Genomic_DNA"/>
</dbReference>
<evidence type="ECO:0000313" key="3">
    <source>
        <dbReference type="EMBL" id="KAA1133147.1"/>
    </source>
</evidence>
<evidence type="ECO:0000313" key="2">
    <source>
        <dbReference type="EMBL" id="KAA1109057.1"/>
    </source>
</evidence>
<reference evidence="4 5" key="1">
    <citation type="submission" date="2019-05" db="EMBL/GenBank/DDBJ databases">
        <title>Emergence of the Ug99 lineage of the wheat stem rust pathogen through somatic hybridization.</title>
        <authorList>
            <person name="Li F."/>
            <person name="Upadhyaya N.M."/>
            <person name="Sperschneider J."/>
            <person name="Matny O."/>
            <person name="Nguyen-Phuc H."/>
            <person name="Mago R."/>
            <person name="Raley C."/>
            <person name="Miller M.E."/>
            <person name="Silverstein K.A.T."/>
            <person name="Henningsen E."/>
            <person name="Hirsch C.D."/>
            <person name="Visser B."/>
            <person name="Pretorius Z.A."/>
            <person name="Steffenson B.J."/>
            <person name="Schwessinger B."/>
            <person name="Dodds P.N."/>
            <person name="Figueroa M."/>
        </authorList>
    </citation>
    <scope>NUCLEOTIDE SEQUENCE [LARGE SCALE GENOMIC DNA]</scope>
    <source>
        <strain evidence="2">21-0</strain>
        <strain evidence="3 5">Ug99</strain>
    </source>
</reference>
<gene>
    <name evidence="2" type="ORF">PGT21_032374</name>
    <name evidence="3" type="ORF">PGTUg99_021413</name>
</gene>
<sequence length="104" mass="11123">MFISPIAGIVLNMLIGLKLLTMSFRTERAMLIVGMQAVMTLIIVSLETSLLELQVGLGGSGSHEAQRGALDRPQPPPLCYPRFRASTAAGTAPSLHIFVSETVD</sequence>
<keyword evidence="1" id="KW-0472">Membrane</keyword>
<comment type="caution">
    <text evidence="2">The sequence shown here is derived from an EMBL/GenBank/DDBJ whole genome shotgun (WGS) entry which is preliminary data.</text>
</comment>
<keyword evidence="4" id="KW-1185">Reference proteome</keyword>
<dbReference type="Proteomes" id="UP000324748">
    <property type="component" value="Unassembled WGS sequence"/>
</dbReference>
<evidence type="ECO:0000256" key="1">
    <source>
        <dbReference type="SAM" id="Phobius"/>
    </source>
</evidence>
<proteinExistence type="predicted"/>
<evidence type="ECO:0000313" key="5">
    <source>
        <dbReference type="Proteomes" id="UP000325313"/>
    </source>
</evidence>
<dbReference type="Proteomes" id="UP000325313">
    <property type="component" value="Unassembled WGS sequence"/>
</dbReference>
<dbReference type="AlphaFoldDB" id="A0A5B0Q7D6"/>
<evidence type="ECO:0000313" key="4">
    <source>
        <dbReference type="Proteomes" id="UP000324748"/>
    </source>
</evidence>
<feature type="transmembrane region" description="Helical" evidence="1">
    <location>
        <begin position="6"/>
        <end position="24"/>
    </location>
</feature>
<accession>A0A5B0Q7D6</accession>
<name>A0A5B0Q7D6_PUCGR</name>